<dbReference type="EMBL" id="AJ223152">
    <property type="protein sequence ID" value="CAA11132.1"/>
    <property type="molecule type" value="mRNA"/>
</dbReference>
<evidence type="ECO:0000256" key="2">
    <source>
        <dbReference type="ARBA" id="ARBA00022525"/>
    </source>
</evidence>
<keyword evidence="8" id="KW-0732">Signal</keyword>
<evidence type="ECO:0000256" key="4">
    <source>
        <dbReference type="ARBA" id="ARBA00022801"/>
    </source>
</evidence>
<proteinExistence type="evidence at transcript level"/>
<dbReference type="PANTHER" id="PTHR24252">
    <property type="entry name" value="ACROSIN-RELATED"/>
    <property type="match status" value="1"/>
</dbReference>
<evidence type="ECO:0000256" key="8">
    <source>
        <dbReference type="SAM" id="SignalP"/>
    </source>
</evidence>
<comment type="subcellular location">
    <subcellularLocation>
        <location evidence="1">Secreted</location>
    </subcellularLocation>
</comment>
<dbReference type="SUPFAM" id="SSF50494">
    <property type="entry name" value="Trypsin-like serine proteases"/>
    <property type="match status" value="1"/>
</dbReference>
<reference evidence="10" key="1">
    <citation type="submission" date="1997-12" db="EMBL/GenBank/DDBJ databases">
        <authorList>
            <person name="Sturzenbaum S.R."/>
            <person name="Morgan J."/>
            <person name="Kille P."/>
        </authorList>
    </citation>
    <scope>NUCLEOTIDE SEQUENCE</scope>
</reference>
<dbReference type="FunFam" id="2.40.10.10:FF:000015">
    <property type="entry name" value="Atrial natriuretic peptide-converting enzyme"/>
    <property type="match status" value="1"/>
</dbReference>
<dbReference type="InterPro" id="IPR043504">
    <property type="entry name" value="Peptidase_S1_PA_chymotrypsin"/>
</dbReference>
<dbReference type="PROSITE" id="PS00135">
    <property type="entry name" value="TRYPSIN_SER"/>
    <property type="match status" value="1"/>
</dbReference>
<evidence type="ECO:0000256" key="1">
    <source>
        <dbReference type="ARBA" id="ARBA00004613"/>
    </source>
</evidence>
<name>O46137_LUMRU</name>
<accession>O46137</accession>
<feature type="chain" id="PRO_5012633038" evidence="8">
    <location>
        <begin position="16"/>
        <end position="281"/>
    </location>
</feature>
<dbReference type="PRINTS" id="PR00722">
    <property type="entry name" value="CHYMOTRYPSIN"/>
</dbReference>
<dbReference type="InterPro" id="IPR001254">
    <property type="entry name" value="Trypsin_dom"/>
</dbReference>
<evidence type="ECO:0000256" key="3">
    <source>
        <dbReference type="ARBA" id="ARBA00022670"/>
    </source>
</evidence>
<keyword evidence="2" id="KW-0964">Secreted</keyword>
<dbReference type="InterPro" id="IPR033116">
    <property type="entry name" value="TRYPSIN_SER"/>
</dbReference>
<dbReference type="GO" id="GO:0005576">
    <property type="term" value="C:extracellular region"/>
    <property type="evidence" value="ECO:0007669"/>
    <property type="project" value="UniProtKB-SubCell"/>
</dbReference>
<dbReference type="InterPro" id="IPR001314">
    <property type="entry name" value="Peptidase_S1A"/>
</dbReference>
<dbReference type="Pfam" id="PF00089">
    <property type="entry name" value="Trypsin"/>
    <property type="match status" value="1"/>
</dbReference>
<dbReference type="GO" id="GO:0006508">
    <property type="term" value="P:proteolysis"/>
    <property type="evidence" value="ECO:0007669"/>
    <property type="project" value="UniProtKB-KW"/>
</dbReference>
<dbReference type="SMART" id="SM00020">
    <property type="entry name" value="Tryp_SPc"/>
    <property type="match status" value="1"/>
</dbReference>
<protein>
    <submittedName>
        <fullName evidence="10">Chymotrysin</fullName>
    </submittedName>
</protein>
<evidence type="ECO:0000256" key="5">
    <source>
        <dbReference type="ARBA" id="ARBA00022825"/>
    </source>
</evidence>
<keyword evidence="5 7" id="KW-0720">Serine protease</keyword>
<dbReference type="MEROPS" id="S01.243"/>
<dbReference type="PROSITE" id="PS00134">
    <property type="entry name" value="TRYPSIN_HIS"/>
    <property type="match status" value="1"/>
</dbReference>
<sequence length="281" mass="29673">MLLLAIASLVAVGFAQPIWYPGGVCGTSQYADAGDMVLPPGKIVGGDEARAHEFPWTVSVRRRSSDSHFCGGSIINDRWIITAAHCMVGESPAGVSIVVGEHDSSANVAPNRVSHNVDSIFIHPDYSARTSENDVSVVKTSAVIAISDNVRPICAPEPGNDYVYYKSHCAGWGSVNSGGICCPAVLRYVTLNVTTNAFCDAVYTTNVIYDDMICATDNTGMEDRDSCQGDSGGPLSVKSAGGVFSLIGIVSWGIACASGYPGVYSRVTYNIDWITTTIANN</sequence>
<evidence type="ECO:0000256" key="6">
    <source>
        <dbReference type="ARBA" id="ARBA00023157"/>
    </source>
</evidence>
<evidence type="ECO:0000313" key="10">
    <source>
        <dbReference type="EMBL" id="CAA11132.1"/>
    </source>
</evidence>
<keyword evidence="6" id="KW-1015">Disulfide bond</keyword>
<dbReference type="GO" id="GO:0004252">
    <property type="term" value="F:serine-type endopeptidase activity"/>
    <property type="evidence" value="ECO:0007669"/>
    <property type="project" value="InterPro"/>
</dbReference>
<evidence type="ECO:0000259" key="9">
    <source>
        <dbReference type="PROSITE" id="PS50240"/>
    </source>
</evidence>
<dbReference type="CDD" id="cd00190">
    <property type="entry name" value="Tryp_SPc"/>
    <property type="match status" value="1"/>
</dbReference>
<dbReference type="AlphaFoldDB" id="O46137"/>
<dbReference type="InterPro" id="IPR018114">
    <property type="entry name" value="TRYPSIN_HIS"/>
</dbReference>
<dbReference type="PROSITE" id="PS50240">
    <property type="entry name" value="TRYPSIN_DOM"/>
    <property type="match status" value="1"/>
</dbReference>
<feature type="signal peptide" evidence="8">
    <location>
        <begin position="1"/>
        <end position="15"/>
    </location>
</feature>
<organism evidence="10">
    <name type="scientific">Lumbricus rubellus</name>
    <name type="common">Humus earthworm</name>
    <dbReference type="NCBI Taxonomy" id="35632"/>
    <lineage>
        <taxon>Eukaryota</taxon>
        <taxon>Metazoa</taxon>
        <taxon>Spiralia</taxon>
        <taxon>Lophotrochozoa</taxon>
        <taxon>Annelida</taxon>
        <taxon>Clitellata</taxon>
        <taxon>Oligochaeta</taxon>
        <taxon>Crassiclitellata</taxon>
        <taxon>Lumbricina</taxon>
        <taxon>Lumbricidae</taxon>
        <taxon>Lumbricinae</taxon>
        <taxon>Lumbricus</taxon>
    </lineage>
</organism>
<keyword evidence="4 7" id="KW-0378">Hydrolase</keyword>
<feature type="domain" description="Peptidase S1" evidence="9">
    <location>
        <begin position="43"/>
        <end position="279"/>
    </location>
</feature>
<dbReference type="SMR" id="O46137"/>
<dbReference type="InterPro" id="IPR009003">
    <property type="entry name" value="Peptidase_S1_PA"/>
</dbReference>
<keyword evidence="3 7" id="KW-0645">Protease</keyword>
<dbReference type="PANTHER" id="PTHR24252:SF7">
    <property type="entry name" value="HYALIN"/>
    <property type="match status" value="1"/>
</dbReference>
<dbReference type="Gene3D" id="2.40.10.10">
    <property type="entry name" value="Trypsin-like serine proteases"/>
    <property type="match status" value="2"/>
</dbReference>
<evidence type="ECO:0000256" key="7">
    <source>
        <dbReference type="RuleBase" id="RU363034"/>
    </source>
</evidence>